<feature type="active site" evidence="5">
    <location>
        <position position="180"/>
    </location>
</feature>
<dbReference type="EC" id="5.1.3.15" evidence="4"/>
<dbReference type="GO" id="GO:0047938">
    <property type="term" value="F:glucose-6-phosphate 1-epimerase activity"/>
    <property type="evidence" value="ECO:0007669"/>
    <property type="project" value="UniProtKB-UniRule"/>
</dbReference>
<dbReference type="CDD" id="cd09020">
    <property type="entry name" value="D-hex-6-P-epi_like"/>
    <property type="match status" value="1"/>
</dbReference>
<reference evidence="6 7" key="2">
    <citation type="journal article" date="2017" name="Antonie Van Leeuwenhoek">
        <title>Rhizobium rhizosphaerae sp. nov., a novel species isolated from rice rhizosphere.</title>
        <authorList>
            <person name="Zhao J.J."/>
            <person name="Zhang J."/>
            <person name="Zhang R.J."/>
            <person name="Zhang C.W."/>
            <person name="Yin H.Q."/>
            <person name="Zhang X.X."/>
        </authorList>
    </citation>
    <scope>NUCLEOTIDE SEQUENCE [LARGE SCALE GENOMIC DNA]</scope>
    <source>
        <strain evidence="6 7">ACAM 611</strain>
    </source>
</reference>
<protein>
    <recommendedName>
        <fullName evidence="4">Putative glucose-6-phosphate 1-epimerase</fullName>
        <ecNumber evidence="4">5.1.3.15</ecNumber>
    </recommendedName>
</protein>
<comment type="caution">
    <text evidence="6">The sequence shown here is derived from an EMBL/GenBank/DDBJ whole genome shotgun (WGS) entry which is preliminary data.</text>
</comment>
<dbReference type="InterPro" id="IPR008183">
    <property type="entry name" value="Aldose_1/G6P_1-epimerase"/>
</dbReference>
<dbReference type="eggNOG" id="COG0676">
    <property type="taxonomic scope" value="Bacteria"/>
</dbReference>
<proteinExistence type="inferred from homology"/>
<comment type="similarity">
    <text evidence="2 4">Belongs to the glucose-6-phosphate 1-epimerase family.</text>
</comment>
<name>H5T911_9ALTE</name>
<comment type="catalytic activity">
    <reaction evidence="1">
        <text>alpha-D-glucose 6-phosphate = beta-D-glucose 6-phosphate</text>
        <dbReference type="Rhea" id="RHEA:16249"/>
        <dbReference type="ChEBI" id="CHEBI:58225"/>
        <dbReference type="ChEBI" id="CHEBI:58247"/>
        <dbReference type="EC" id="5.1.3.15"/>
    </reaction>
</comment>
<dbReference type="GO" id="GO:0005975">
    <property type="term" value="P:carbohydrate metabolic process"/>
    <property type="evidence" value="ECO:0007669"/>
    <property type="project" value="InterPro"/>
</dbReference>
<dbReference type="EMBL" id="BAET01000007">
    <property type="protein sequence ID" value="GAB54788.1"/>
    <property type="molecule type" value="Genomic_DNA"/>
</dbReference>
<dbReference type="OrthoDB" id="9790727at2"/>
<accession>H5T911</accession>
<dbReference type="GO" id="GO:0030246">
    <property type="term" value="F:carbohydrate binding"/>
    <property type="evidence" value="ECO:0007669"/>
    <property type="project" value="UniProtKB-UniRule"/>
</dbReference>
<dbReference type="InterPro" id="IPR014718">
    <property type="entry name" value="GH-type_carb-bd"/>
</dbReference>
<sequence length="322" mass="36258">MQHQSQGQTEIVNECLAVIDKVGSVDIQQLERYGHCLILENAYCRVVISLFGGQVLSYINKFDNKERLWLSKLAIFDGKAPIRGGIPICWPWFSNHTTNADYPSHGYARTQMFRLLNAQETASSNKIHSTSVTLVPSQLEQYAYSNIDMSLVVTLSDRLCVEIVSTNKGCEAVLLTQALHSYFLVDDIHQVHLSGVNTPYDDKVNATKNNKPPDVYNFTKEVDRIHLFNHLLYTHKQTINICKTHAAPPQNSQHMVSQMIEQTGHDATVVWNPWVDTSAAMKDMQNNGYKTMLCIEAANTANAKKPLILGPLQTHKLSQTIF</sequence>
<gene>
    <name evidence="6" type="ORF">GPUN_0648</name>
</gene>
<evidence type="ECO:0000256" key="3">
    <source>
        <dbReference type="ARBA" id="ARBA00023235"/>
    </source>
</evidence>
<keyword evidence="7" id="KW-1185">Reference proteome</keyword>
<dbReference type="RefSeq" id="WP_006003297.1">
    <property type="nucleotide sequence ID" value="NZ_BAET01000007.1"/>
</dbReference>
<dbReference type="PANTHER" id="PTHR11122">
    <property type="entry name" value="APOSPORY-ASSOCIATED PROTEIN C-RELATED"/>
    <property type="match status" value="1"/>
</dbReference>
<dbReference type="InterPro" id="IPR011013">
    <property type="entry name" value="Gal_mutarotase_sf_dom"/>
</dbReference>
<evidence type="ECO:0000256" key="1">
    <source>
        <dbReference type="ARBA" id="ARBA00001096"/>
    </source>
</evidence>
<evidence type="ECO:0000256" key="2">
    <source>
        <dbReference type="ARBA" id="ARBA00005866"/>
    </source>
</evidence>
<dbReference type="Proteomes" id="UP000053586">
    <property type="component" value="Unassembled WGS sequence"/>
</dbReference>
<keyword evidence="3 4" id="KW-0413">Isomerase</keyword>
<dbReference type="PANTHER" id="PTHR11122:SF13">
    <property type="entry name" value="GLUCOSE-6-PHOSPHATE 1-EPIMERASE"/>
    <property type="match status" value="1"/>
</dbReference>
<evidence type="ECO:0000313" key="7">
    <source>
        <dbReference type="Proteomes" id="UP000053586"/>
    </source>
</evidence>
<dbReference type="PIRSF" id="PIRSF016020">
    <property type="entry name" value="PHexose_mutarotase"/>
    <property type="match status" value="1"/>
</dbReference>
<evidence type="ECO:0000313" key="6">
    <source>
        <dbReference type="EMBL" id="GAB54788.1"/>
    </source>
</evidence>
<dbReference type="Pfam" id="PF01263">
    <property type="entry name" value="Aldose_epim"/>
    <property type="match status" value="1"/>
</dbReference>
<feature type="active site" evidence="5">
    <location>
        <position position="296"/>
    </location>
</feature>
<evidence type="ECO:0000256" key="4">
    <source>
        <dbReference type="PIRNR" id="PIRNR016020"/>
    </source>
</evidence>
<dbReference type="STRING" id="56804.BAE46_08210"/>
<evidence type="ECO:0000256" key="5">
    <source>
        <dbReference type="PIRSR" id="PIRSR016020-1"/>
    </source>
</evidence>
<dbReference type="InterPro" id="IPR025532">
    <property type="entry name" value="G6P_1-epimerase"/>
</dbReference>
<dbReference type="AlphaFoldDB" id="H5T911"/>
<dbReference type="Gene3D" id="2.70.98.10">
    <property type="match status" value="1"/>
</dbReference>
<dbReference type="SUPFAM" id="SSF74650">
    <property type="entry name" value="Galactose mutarotase-like"/>
    <property type="match status" value="1"/>
</dbReference>
<reference evidence="6 7" key="1">
    <citation type="journal article" date="2012" name="J. Bacteriol.">
        <title>Genome sequence of proteorhodopsin-containing sea ice bacterium Glaciecola punicea ACAM 611T.</title>
        <authorList>
            <person name="Qin Q.-L."/>
            <person name="Xie B.-B."/>
            <person name="Shu Y.-L."/>
            <person name="Rong J.-C."/>
            <person name="Zhao D.-L."/>
            <person name="Zhang X.-Y."/>
            <person name="Chen X.-L."/>
            <person name="Zhou B.-C."/>
            <person name="Zhanga Y.-Z."/>
        </authorList>
    </citation>
    <scope>NUCLEOTIDE SEQUENCE [LARGE SCALE GENOMIC DNA]</scope>
    <source>
        <strain evidence="6 7">ACAM 611</strain>
    </source>
</reference>
<organism evidence="6 7">
    <name type="scientific">Glaciecola punicea ACAM 611</name>
    <dbReference type="NCBI Taxonomy" id="1121923"/>
    <lineage>
        <taxon>Bacteria</taxon>
        <taxon>Pseudomonadati</taxon>
        <taxon>Pseudomonadota</taxon>
        <taxon>Gammaproteobacteria</taxon>
        <taxon>Alteromonadales</taxon>
        <taxon>Alteromonadaceae</taxon>
        <taxon>Glaciecola</taxon>
    </lineage>
</organism>